<evidence type="ECO:0000256" key="1">
    <source>
        <dbReference type="ARBA" id="ARBA00004123"/>
    </source>
</evidence>
<dbReference type="SUPFAM" id="SSF52113">
    <property type="entry name" value="BRCT domain"/>
    <property type="match status" value="1"/>
</dbReference>
<dbReference type="InterPro" id="IPR012178">
    <property type="entry name" value="RFC1"/>
</dbReference>
<reference evidence="11" key="1">
    <citation type="submission" date="2021-01" db="EMBL/GenBank/DDBJ databases">
        <authorList>
            <person name="Corre E."/>
            <person name="Pelletier E."/>
            <person name="Niang G."/>
            <person name="Scheremetjew M."/>
            <person name="Finn R."/>
            <person name="Kale V."/>
            <person name="Holt S."/>
            <person name="Cochrane G."/>
            <person name="Meng A."/>
            <person name="Brown T."/>
            <person name="Cohen L."/>
        </authorList>
    </citation>
    <scope>NUCLEOTIDE SEQUENCE</scope>
    <source>
        <strain evidence="11">SAG 36.94</strain>
    </source>
</reference>
<dbReference type="PANTHER" id="PTHR23389">
    <property type="entry name" value="CHROMOSOME TRANSMISSION FIDELITY FACTOR 18"/>
    <property type="match status" value="1"/>
</dbReference>
<dbReference type="Gene3D" id="3.40.50.10190">
    <property type="entry name" value="BRCT domain"/>
    <property type="match status" value="1"/>
</dbReference>
<comment type="similarity">
    <text evidence="2 8">Belongs to the activator 1 large subunit family.</text>
</comment>
<feature type="compositionally biased region" description="Gly residues" evidence="9">
    <location>
        <begin position="800"/>
        <end position="809"/>
    </location>
</feature>
<dbReference type="GO" id="GO:0003677">
    <property type="term" value="F:DNA binding"/>
    <property type="evidence" value="ECO:0007669"/>
    <property type="project" value="InterPro"/>
</dbReference>
<dbReference type="AlphaFoldDB" id="A0A7S1XFP5"/>
<proteinExistence type="inferred from homology"/>
<keyword evidence="7 8" id="KW-0539">Nucleus</keyword>
<protein>
    <recommendedName>
        <fullName evidence="3 8">Replication factor C subunit 1</fullName>
    </recommendedName>
</protein>
<feature type="region of interest" description="Disordered" evidence="9">
    <location>
        <begin position="255"/>
        <end position="295"/>
    </location>
</feature>
<feature type="compositionally biased region" description="Polar residues" evidence="9">
    <location>
        <begin position="780"/>
        <end position="789"/>
    </location>
</feature>
<dbReference type="PROSITE" id="PS50172">
    <property type="entry name" value="BRCT"/>
    <property type="match status" value="1"/>
</dbReference>
<dbReference type="InterPro" id="IPR001357">
    <property type="entry name" value="BRCT_dom"/>
</dbReference>
<dbReference type="Gene3D" id="3.40.50.300">
    <property type="entry name" value="P-loop containing nucleotide triphosphate hydrolases"/>
    <property type="match status" value="1"/>
</dbReference>
<dbReference type="GO" id="GO:0006281">
    <property type="term" value="P:DNA repair"/>
    <property type="evidence" value="ECO:0007669"/>
    <property type="project" value="InterPro"/>
</dbReference>
<feature type="compositionally biased region" description="Polar residues" evidence="9">
    <location>
        <begin position="255"/>
        <end position="270"/>
    </location>
</feature>
<dbReference type="GO" id="GO:0006260">
    <property type="term" value="P:DNA replication"/>
    <property type="evidence" value="ECO:0007669"/>
    <property type="project" value="UniProtKB-KW"/>
</dbReference>
<keyword evidence="4 8" id="KW-0235">DNA replication</keyword>
<dbReference type="InterPro" id="IPR013725">
    <property type="entry name" value="DNA_replication_fac_RFC1_C"/>
</dbReference>
<dbReference type="GO" id="GO:0005634">
    <property type="term" value="C:nucleus"/>
    <property type="evidence" value="ECO:0007669"/>
    <property type="project" value="UniProtKB-SubCell"/>
</dbReference>
<dbReference type="CDD" id="cd18140">
    <property type="entry name" value="HLD_clamp_RFC"/>
    <property type="match status" value="1"/>
</dbReference>
<dbReference type="InterPro" id="IPR047854">
    <property type="entry name" value="RFC_lid"/>
</dbReference>
<evidence type="ECO:0000256" key="3">
    <source>
        <dbReference type="ARBA" id="ARBA00020401"/>
    </source>
</evidence>
<gene>
    <name evidence="11" type="ORF">CCAE0312_LOCUS9828</name>
</gene>
<feature type="compositionally biased region" description="Basic and acidic residues" evidence="9">
    <location>
        <begin position="44"/>
        <end position="58"/>
    </location>
</feature>
<evidence type="ECO:0000256" key="6">
    <source>
        <dbReference type="ARBA" id="ARBA00022840"/>
    </source>
</evidence>
<dbReference type="Pfam" id="PF08519">
    <property type="entry name" value="RFC1"/>
    <property type="match status" value="1"/>
</dbReference>
<dbReference type="InterPro" id="IPR027417">
    <property type="entry name" value="P-loop_NTPase"/>
</dbReference>
<sequence>MGGDLRKYFGARGSKSSEGDAKGVGRKRRENAAGTRESMPSHPRRSEKDRDGSREKKTSVSSRKRLRRDVQEGLEDSDSDFVGGIEQEEEDWDSEIASDRRGKARQQKKESQPSPLKTGDDDEEAPLRGKKKAKFEEADVHEKDEVKKSAGRPAWNQPRSEPPNKGMKPVPTGAPDCLSGKQFVISGVLDSLERDECADLCKRYGAKVVSAVSSKCSHLILGSEAGESKLAKAKQLGIPCIDEDELFKMIRESNPGKNCISTSQKDNPNLESPKEPEPPKPPKLTSARKDVKGESAPRIVGDGQLWVEKYRPRKVSELCGNPGLITDFRRWLSGWKTYRDLEQSAEGARKRKAAPTTGEDMKMRAALLTGPPGIGKTTLAITMCRELGFEPHEFNASDTRNKKAVADLLGELTLNQAMEMYCVVNPQSSKAPLASPEGQVLVMDEVDGMSSGDRGGIQELIKLIRSTRVPIVCIANDDSSQKIRSLQNHCLKLKFRRPTAAQCRKRILDIAQAEGMTIDPQTAERIAEGCRGDLRQTLNCLQAWRSTGTQVTYQNVVDRFKDEGKTVESKSIFDLFRSFFDSRGSSLSDRMDDFFMDADLNPLFVQENYIQCRGVTDLARLARAADSISEGDLASNLVRAHQRWDLMPVQALLSCLVPGSISGFFAARPNFPAWLGKNSSTRKNIRLVRELDMRGKLSLSGNMSSIRLDYIPALQTVTSSPLILREQDGIEDVIATLDAYYLTREDFDTVTDLLVQKPPPIPSKVKTAFTRQFNSLSHPLNAATVTHGKSASRPADTGGEEGSLGGGGDDIVDVGKASTEPEVDEEGESKDEEQSLVVKKSKKSKPTSARRKT</sequence>
<organism evidence="11">
    <name type="scientific">Compsopogon caeruleus</name>
    <dbReference type="NCBI Taxonomy" id="31354"/>
    <lineage>
        <taxon>Eukaryota</taxon>
        <taxon>Rhodophyta</taxon>
        <taxon>Compsopogonophyceae</taxon>
        <taxon>Compsopogonales</taxon>
        <taxon>Compsopogonaceae</taxon>
        <taxon>Compsopogon</taxon>
    </lineage>
</organism>
<dbReference type="Gene3D" id="1.10.8.60">
    <property type="match status" value="1"/>
</dbReference>
<dbReference type="FunFam" id="3.40.50.300:FF:000395">
    <property type="entry name" value="Replication factor C subunit 1"/>
    <property type="match status" value="1"/>
</dbReference>
<dbReference type="SMART" id="SM00382">
    <property type="entry name" value="AAA"/>
    <property type="match status" value="1"/>
</dbReference>
<evidence type="ECO:0000259" key="10">
    <source>
        <dbReference type="PROSITE" id="PS50172"/>
    </source>
</evidence>
<evidence type="ECO:0000256" key="9">
    <source>
        <dbReference type="SAM" id="MobiDB-lite"/>
    </source>
</evidence>
<dbReference type="GO" id="GO:0005524">
    <property type="term" value="F:ATP binding"/>
    <property type="evidence" value="ECO:0007669"/>
    <property type="project" value="UniProtKB-UniRule"/>
</dbReference>
<feature type="compositionally biased region" description="Basic and acidic residues" evidence="9">
    <location>
        <begin position="134"/>
        <end position="148"/>
    </location>
</feature>
<dbReference type="InterPro" id="IPR003959">
    <property type="entry name" value="ATPase_AAA_core"/>
</dbReference>
<dbReference type="PIRSF" id="PIRSF036578">
    <property type="entry name" value="RFC1"/>
    <property type="match status" value="1"/>
</dbReference>
<feature type="compositionally biased region" description="Acidic residues" evidence="9">
    <location>
        <begin position="86"/>
        <end position="96"/>
    </location>
</feature>
<dbReference type="Pfam" id="PF25361">
    <property type="entry name" value="AAA_lid_RFC1"/>
    <property type="match status" value="1"/>
</dbReference>
<dbReference type="SUPFAM" id="SSF48019">
    <property type="entry name" value="post-AAA+ oligomerization domain-like"/>
    <property type="match status" value="1"/>
</dbReference>
<comment type="subcellular location">
    <subcellularLocation>
        <location evidence="1 8">Nucleus</location>
    </subcellularLocation>
</comment>
<feature type="compositionally biased region" description="Basic residues" evidence="9">
    <location>
        <begin position="839"/>
        <end position="853"/>
    </location>
</feature>
<dbReference type="CDD" id="cd17752">
    <property type="entry name" value="BRCT_RFC1"/>
    <property type="match status" value="1"/>
</dbReference>
<feature type="compositionally biased region" description="Acidic residues" evidence="9">
    <location>
        <begin position="821"/>
        <end position="831"/>
    </location>
</feature>
<evidence type="ECO:0000256" key="4">
    <source>
        <dbReference type="ARBA" id="ARBA00022705"/>
    </source>
</evidence>
<dbReference type="SUPFAM" id="SSF52540">
    <property type="entry name" value="P-loop containing nucleoside triphosphate hydrolases"/>
    <property type="match status" value="1"/>
</dbReference>
<name>A0A7S1XFP5_9RHOD</name>
<evidence type="ECO:0000256" key="8">
    <source>
        <dbReference type="PIRNR" id="PIRNR036578"/>
    </source>
</evidence>
<dbReference type="EMBL" id="HBGH01017710">
    <property type="protein sequence ID" value="CAD9237729.1"/>
    <property type="molecule type" value="Transcribed_RNA"/>
</dbReference>
<evidence type="ECO:0000256" key="7">
    <source>
        <dbReference type="ARBA" id="ARBA00023242"/>
    </source>
</evidence>
<keyword evidence="6 8" id="KW-0067">ATP-binding</keyword>
<dbReference type="GO" id="GO:0003689">
    <property type="term" value="F:DNA clamp loader activity"/>
    <property type="evidence" value="ECO:0007669"/>
    <property type="project" value="UniProtKB-UniRule"/>
</dbReference>
<feature type="region of interest" description="Disordered" evidence="9">
    <location>
        <begin position="1"/>
        <end position="176"/>
    </location>
</feature>
<evidence type="ECO:0000256" key="2">
    <source>
        <dbReference type="ARBA" id="ARBA00006116"/>
    </source>
</evidence>
<dbReference type="CDD" id="cd00009">
    <property type="entry name" value="AAA"/>
    <property type="match status" value="1"/>
</dbReference>
<dbReference type="GO" id="GO:0005663">
    <property type="term" value="C:DNA replication factor C complex"/>
    <property type="evidence" value="ECO:0007669"/>
    <property type="project" value="InterPro"/>
</dbReference>
<dbReference type="InterPro" id="IPR008921">
    <property type="entry name" value="DNA_pol3_clamp-load_cplx_C"/>
</dbReference>
<evidence type="ECO:0000256" key="5">
    <source>
        <dbReference type="ARBA" id="ARBA00022741"/>
    </source>
</evidence>
<dbReference type="FunFam" id="3.40.50.10190:FF:000001">
    <property type="entry name" value="Replication factor C subunit 1"/>
    <property type="match status" value="1"/>
</dbReference>
<feature type="compositionally biased region" description="Basic and acidic residues" evidence="9">
    <location>
        <begin position="97"/>
        <end position="111"/>
    </location>
</feature>
<evidence type="ECO:0000313" key="11">
    <source>
        <dbReference type="EMBL" id="CAD9237729.1"/>
    </source>
</evidence>
<feature type="region of interest" description="Disordered" evidence="9">
    <location>
        <begin position="780"/>
        <end position="853"/>
    </location>
</feature>
<keyword evidence="5 8" id="KW-0547">Nucleotide-binding</keyword>
<dbReference type="InterPro" id="IPR036420">
    <property type="entry name" value="BRCT_dom_sf"/>
</dbReference>
<feature type="domain" description="BRCT" evidence="10">
    <location>
        <begin position="173"/>
        <end position="252"/>
    </location>
</feature>
<dbReference type="GO" id="GO:0016887">
    <property type="term" value="F:ATP hydrolysis activity"/>
    <property type="evidence" value="ECO:0007669"/>
    <property type="project" value="InterPro"/>
</dbReference>
<dbReference type="Pfam" id="PF00004">
    <property type="entry name" value="AAA"/>
    <property type="match status" value="1"/>
</dbReference>
<dbReference type="Gene3D" id="1.20.272.10">
    <property type="match status" value="1"/>
</dbReference>
<dbReference type="InterPro" id="IPR003593">
    <property type="entry name" value="AAA+_ATPase"/>
</dbReference>
<accession>A0A7S1XFP5</accession>
<dbReference type="Pfam" id="PF00533">
    <property type="entry name" value="BRCT"/>
    <property type="match status" value="1"/>
</dbReference>
<dbReference type="SMART" id="SM00292">
    <property type="entry name" value="BRCT"/>
    <property type="match status" value="1"/>
</dbReference>
<dbReference type="PANTHER" id="PTHR23389:SF6">
    <property type="entry name" value="REPLICATION FACTOR C SUBUNIT 1"/>
    <property type="match status" value="1"/>
</dbReference>